<evidence type="ECO:0000256" key="2">
    <source>
        <dbReference type="SAM" id="Phobius"/>
    </source>
</evidence>
<evidence type="ECO:0000313" key="3">
    <source>
        <dbReference type="EMBL" id="ORZ12749.1"/>
    </source>
</evidence>
<dbReference type="AlphaFoldDB" id="A0A1X2IAE6"/>
<reference evidence="3 4" key="1">
    <citation type="submission" date="2016-07" db="EMBL/GenBank/DDBJ databases">
        <title>Pervasive Adenine N6-methylation of Active Genes in Fungi.</title>
        <authorList>
            <consortium name="DOE Joint Genome Institute"/>
            <person name="Mondo S.J."/>
            <person name="Dannebaum R.O."/>
            <person name="Kuo R.C."/>
            <person name="Labutti K."/>
            <person name="Haridas S."/>
            <person name="Kuo A."/>
            <person name="Salamov A."/>
            <person name="Ahrendt S.R."/>
            <person name="Lipzen A."/>
            <person name="Sullivan W."/>
            <person name="Andreopoulos W.B."/>
            <person name="Clum A."/>
            <person name="Lindquist E."/>
            <person name="Daum C."/>
            <person name="Ramamoorthy G.K."/>
            <person name="Gryganskyi A."/>
            <person name="Culley D."/>
            <person name="Magnuson J.K."/>
            <person name="James T.Y."/>
            <person name="O'Malley M.A."/>
            <person name="Stajich J.E."/>
            <person name="Spatafora J.W."/>
            <person name="Visel A."/>
            <person name="Grigoriev I.V."/>
        </authorList>
    </citation>
    <scope>NUCLEOTIDE SEQUENCE [LARGE SCALE GENOMIC DNA]</scope>
    <source>
        <strain evidence="3 4">NRRL 1336</strain>
    </source>
</reference>
<feature type="compositionally biased region" description="Polar residues" evidence="1">
    <location>
        <begin position="7"/>
        <end position="16"/>
    </location>
</feature>
<keyword evidence="2" id="KW-0812">Transmembrane</keyword>
<evidence type="ECO:0000313" key="4">
    <source>
        <dbReference type="Proteomes" id="UP000193560"/>
    </source>
</evidence>
<keyword evidence="4" id="KW-1185">Reference proteome</keyword>
<dbReference type="Proteomes" id="UP000193560">
    <property type="component" value="Unassembled WGS sequence"/>
</dbReference>
<dbReference type="STRING" id="90262.A0A1X2IAE6"/>
<organism evidence="3 4">
    <name type="scientific">Absidia repens</name>
    <dbReference type="NCBI Taxonomy" id="90262"/>
    <lineage>
        <taxon>Eukaryota</taxon>
        <taxon>Fungi</taxon>
        <taxon>Fungi incertae sedis</taxon>
        <taxon>Mucoromycota</taxon>
        <taxon>Mucoromycotina</taxon>
        <taxon>Mucoromycetes</taxon>
        <taxon>Mucorales</taxon>
        <taxon>Cunninghamellaceae</taxon>
        <taxon>Absidia</taxon>
    </lineage>
</organism>
<protein>
    <submittedName>
        <fullName evidence="3">Uncharacterized protein</fullName>
    </submittedName>
</protein>
<feature type="compositionally biased region" description="Basic and acidic residues" evidence="1">
    <location>
        <begin position="322"/>
        <end position="332"/>
    </location>
</feature>
<feature type="transmembrane region" description="Helical" evidence="2">
    <location>
        <begin position="165"/>
        <end position="184"/>
    </location>
</feature>
<keyword evidence="2" id="KW-0472">Membrane</keyword>
<accession>A0A1X2IAE6</accession>
<feature type="compositionally biased region" description="Low complexity" evidence="1">
    <location>
        <begin position="295"/>
        <end position="320"/>
    </location>
</feature>
<feature type="region of interest" description="Disordered" evidence="1">
    <location>
        <begin position="1"/>
        <end position="23"/>
    </location>
</feature>
<name>A0A1X2IAE6_9FUNG</name>
<dbReference type="OrthoDB" id="5582002at2759"/>
<keyword evidence="2" id="KW-1133">Transmembrane helix</keyword>
<dbReference type="EMBL" id="MCGE01000018">
    <property type="protein sequence ID" value="ORZ12749.1"/>
    <property type="molecule type" value="Genomic_DNA"/>
</dbReference>
<gene>
    <name evidence="3" type="ORF">BCR42DRAFT_493484</name>
</gene>
<sequence>MPDESSSDQPSITDIYQNDPYRQRRVTNHSKITWQVPSISAPQSYLPYSDYTSQQQQEVLSAAPRTDSLASNGFHAEQEQTLSSQRQGTYKDVRQDSLLTTITSTGRTTSTLVTAHPFLHSTATTLSLSEELRKQKYQDTAFCCFWPSLLYPCGQHQRQRPSWRWLCFMGFIFLLSIGGLLLFICFPRLPLVSMAQTADTYGQELAEWGPPQNPFYRTTWQLNLTLDNHPNFIPLHITHMDLILRLHPSSLNATTSSSPSPPFTEILPGSVNTSSTTLSSNQSHTIPQRPPPPLSSSAAATAAATAATTTATSAPVTSASFDDARNTPRNENDTTVSFAWSTLPSMTLNTDGKNQVVNAIFHIDYVAPTSNLTDPTFAQLYKCGPHIITDPPH</sequence>
<proteinExistence type="predicted"/>
<evidence type="ECO:0000256" key="1">
    <source>
        <dbReference type="SAM" id="MobiDB-lite"/>
    </source>
</evidence>
<comment type="caution">
    <text evidence="3">The sequence shown here is derived from an EMBL/GenBank/DDBJ whole genome shotgun (WGS) entry which is preliminary data.</text>
</comment>
<feature type="region of interest" description="Disordered" evidence="1">
    <location>
        <begin position="254"/>
        <end position="333"/>
    </location>
</feature>
<feature type="compositionally biased region" description="Low complexity" evidence="1">
    <location>
        <begin position="270"/>
        <end position="285"/>
    </location>
</feature>